<feature type="region of interest" description="Disordered" evidence="7">
    <location>
        <begin position="277"/>
        <end position="301"/>
    </location>
</feature>
<evidence type="ECO:0000256" key="3">
    <source>
        <dbReference type="ARBA" id="ARBA00022787"/>
    </source>
</evidence>
<keyword evidence="4" id="KW-0653">Protein transport</keyword>
<accession>A0AAV9N4L1</accession>
<dbReference type="EMBL" id="JAVRRD010000019">
    <property type="protein sequence ID" value="KAK5049456.1"/>
    <property type="molecule type" value="Genomic_DNA"/>
</dbReference>
<dbReference type="InterPro" id="IPR050931">
    <property type="entry name" value="Mito_Protein_Transport_Metaxin"/>
</dbReference>
<keyword evidence="10" id="KW-1185">Reference proteome</keyword>
<reference evidence="9 10" key="1">
    <citation type="submission" date="2023-08" db="EMBL/GenBank/DDBJ databases">
        <title>Black Yeasts Isolated from many extreme environments.</title>
        <authorList>
            <person name="Coleine C."/>
            <person name="Stajich J.E."/>
            <person name="Selbmann L."/>
        </authorList>
    </citation>
    <scope>NUCLEOTIDE SEQUENCE [LARGE SCALE GENOMIC DNA]</scope>
    <source>
        <strain evidence="9 10">CCFEE 5792</strain>
    </source>
</reference>
<dbReference type="PANTHER" id="PTHR12289">
    <property type="entry name" value="METAXIN RELATED"/>
    <property type="match status" value="1"/>
</dbReference>
<organism evidence="9 10">
    <name type="scientific">Exophiala bonariae</name>
    <dbReference type="NCBI Taxonomy" id="1690606"/>
    <lineage>
        <taxon>Eukaryota</taxon>
        <taxon>Fungi</taxon>
        <taxon>Dikarya</taxon>
        <taxon>Ascomycota</taxon>
        <taxon>Pezizomycotina</taxon>
        <taxon>Eurotiomycetes</taxon>
        <taxon>Chaetothyriomycetidae</taxon>
        <taxon>Chaetothyriales</taxon>
        <taxon>Herpotrichiellaceae</taxon>
        <taxon>Exophiala</taxon>
    </lineage>
</organism>
<name>A0AAV9N4L1_9EURO</name>
<evidence type="ECO:0000313" key="9">
    <source>
        <dbReference type="EMBL" id="KAK5049456.1"/>
    </source>
</evidence>
<feature type="domain" description="Mitochondrial outer membrane transport complex Sam37/metaxin N-terminal" evidence="8">
    <location>
        <begin position="21"/>
        <end position="146"/>
    </location>
</feature>
<comment type="caution">
    <text evidence="9">The sequence shown here is derived from an EMBL/GenBank/DDBJ whole genome shotgun (WGS) entry which is preliminary data.</text>
</comment>
<protein>
    <recommendedName>
        <fullName evidence="8">Mitochondrial outer membrane transport complex Sam37/metaxin N-terminal domain-containing protein</fullName>
    </recommendedName>
</protein>
<gene>
    <name evidence="9" type="ORF">LTR84_004385</name>
</gene>
<evidence type="ECO:0000256" key="2">
    <source>
        <dbReference type="ARBA" id="ARBA00022448"/>
    </source>
</evidence>
<dbReference type="AlphaFoldDB" id="A0AAV9N4L1"/>
<keyword evidence="3" id="KW-1000">Mitochondrion outer membrane</keyword>
<dbReference type="GO" id="GO:0007005">
    <property type="term" value="P:mitochondrion organization"/>
    <property type="evidence" value="ECO:0007669"/>
    <property type="project" value="TreeGrafter"/>
</dbReference>
<dbReference type="PANTHER" id="PTHR12289:SF41">
    <property type="entry name" value="FAILED AXON CONNECTIONS-RELATED"/>
    <property type="match status" value="1"/>
</dbReference>
<keyword evidence="2" id="KW-0813">Transport</keyword>
<dbReference type="GO" id="GO:0015031">
    <property type="term" value="P:protein transport"/>
    <property type="evidence" value="ECO:0007669"/>
    <property type="project" value="UniProtKB-KW"/>
</dbReference>
<evidence type="ECO:0000259" key="8">
    <source>
        <dbReference type="Pfam" id="PF10568"/>
    </source>
</evidence>
<evidence type="ECO:0000313" key="10">
    <source>
        <dbReference type="Proteomes" id="UP001358417"/>
    </source>
</evidence>
<comment type="subcellular location">
    <subcellularLocation>
        <location evidence="1">Mitochondrion outer membrane</location>
    </subcellularLocation>
</comment>
<evidence type="ECO:0000256" key="7">
    <source>
        <dbReference type="SAM" id="MobiDB-lite"/>
    </source>
</evidence>
<evidence type="ECO:0000256" key="6">
    <source>
        <dbReference type="ARBA" id="ARBA00023136"/>
    </source>
</evidence>
<dbReference type="GO" id="GO:0001401">
    <property type="term" value="C:SAM complex"/>
    <property type="evidence" value="ECO:0007669"/>
    <property type="project" value="InterPro"/>
</dbReference>
<dbReference type="CDD" id="cd03078">
    <property type="entry name" value="GST_N_Metaxin1_like"/>
    <property type="match status" value="1"/>
</dbReference>
<sequence>MVLELHIWGPAFGLPSLDAQCLAAVCYLQRVLPIDAWALIPSNNLQISPLGELPALKDGNTWVAGFSNIVTYLRDSSTGRYDLDRDLNPTQQADATAFSSFLASRGQPLLDLCLYVSSDNYFASTRPALGDILLWPDSWFVPHLLRDKAKKRSDHLGLSSLDVDTAREDKSDDVGLTAHIPKSLRKPRQTVTSLLGRNLQKNRFRLDAVTADFLEPLLEKLGDNQSLLGDTTSSLDCLAIAYIALLQVPDLPQAWVKEALQTKYAKLSQWASEQTPRVSGSSLDATTPLKGGNGTSIAGSELPWQKPLERTPQQVLHSVLESCISSLPVVGIPYKPVELHNLRAGGNYQLEKQSQLATISRRRELYVQTLISTFATLGLVGYLSYKGILHLPRYVRQPQPRKFGEAGALLGLV</sequence>
<evidence type="ECO:0000256" key="4">
    <source>
        <dbReference type="ARBA" id="ARBA00022927"/>
    </source>
</evidence>
<dbReference type="Pfam" id="PF10568">
    <property type="entry name" value="Tom37"/>
    <property type="match status" value="1"/>
</dbReference>
<dbReference type="InterPro" id="IPR019564">
    <property type="entry name" value="Sam37/metaxin_N"/>
</dbReference>
<keyword evidence="6" id="KW-0472">Membrane</keyword>
<dbReference type="RefSeq" id="XP_064704501.1">
    <property type="nucleotide sequence ID" value="XM_064847962.1"/>
</dbReference>
<dbReference type="GeneID" id="89972563"/>
<keyword evidence="5" id="KW-0496">Mitochondrion</keyword>
<evidence type="ECO:0000256" key="5">
    <source>
        <dbReference type="ARBA" id="ARBA00023128"/>
    </source>
</evidence>
<dbReference type="Proteomes" id="UP001358417">
    <property type="component" value="Unassembled WGS sequence"/>
</dbReference>
<evidence type="ECO:0000256" key="1">
    <source>
        <dbReference type="ARBA" id="ARBA00004294"/>
    </source>
</evidence>
<proteinExistence type="predicted"/>